<dbReference type="PANTHER" id="PTHR33912:SF5">
    <property type="entry name" value="F22G5.17"/>
    <property type="match status" value="1"/>
</dbReference>
<evidence type="ECO:0000313" key="2">
    <source>
        <dbReference type="Proteomes" id="UP000187203"/>
    </source>
</evidence>
<gene>
    <name evidence="1" type="ORF">COLO4_18576</name>
</gene>
<name>A0A1R3J8K1_9ROSI</name>
<dbReference type="AlphaFoldDB" id="A0A1R3J8K1"/>
<dbReference type="PANTHER" id="PTHR33912">
    <property type="entry name" value="OS01G0939400 PROTEIN"/>
    <property type="match status" value="1"/>
</dbReference>
<evidence type="ECO:0000313" key="1">
    <source>
        <dbReference type="EMBL" id="OMO91163.1"/>
    </source>
</evidence>
<dbReference type="OrthoDB" id="773117at2759"/>
<dbReference type="Proteomes" id="UP000187203">
    <property type="component" value="Unassembled WGS sequence"/>
</dbReference>
<dbReference type="InterPro" id="IPR040381">
    <property type="entry name" value="At4g14450-like"/>
</dbReference>
<sequence>MEMEGISDDNIFEKQRVMATTKTKVGKPPTRLQKVAPTSLKLNQINGGVLGTGSAAAIPLLSPLILSPKTTFQETEDFVFPSPFPTPAVSAPFPTPVGWKHPASPGIEASTLYSLFQAKCLVVNDPK</sequence>
<dbReference type="EMBL" id="AWUE01016478">
    <property type="protein sequence ID" value="OMO91163.1"/>
    <property type="molecule type" value="Genomic_DNA"/>
</dbReference>
<accession>A0A1R3J8K1</accession>
<reference evidence="2" key="1">
    <citation type="submission" date="2013-09" db="EMBL/GenBank/DDBJ databases">
        <title>Corchorus olitorius genome sequencing.</title>
        <authorList>
            <person name="Alam M."/>
            <person name="Haque M.S."/>
            <person name="Islam M.S."/>
            <person name="Emdad E.M."/>
            <person name="Islam M.M."/>
            <person name="Ahmed B."/>
            <person name="Halim A."/>
            <person name="Hossen Q.M.M."/>
            <person name="Hossain M.Z."/>
            <person name="Ahmed R."/>
            <person name="Khan M.M."/>
            <person name="Islam R."/>
            <person name="Rashid M.M."/>
            <person name="Khan S.A."/>
            <person name="Rahman M.S."/>
            <person name="Alam M."/>
            <person name="Yahiya A.S."/>
            <person name="Khan M.S."/>
            <person name="Azam M.S."/>
            <person name="Haque T."/>
            <person name="Lashkar M.Z.H."/>
            <person name="Akhand A.I."/>
            <person name="Morshed G."/>
            <person name="Roy S."/>
            <person name="Uddin K.S."/>
            <person name="Rabeya T."/>
            <person name="Hossain A.S."/>
            <person name="Chowdhury A."/>
            <person name="Snigdha A.R."/>
            <person name="Mortoza M.S."/>
            <person name="Matin S.A."/>
            <person name="Hoque S.M.E."/>
            <person name="Islam M.K."/>
            <person name="Roy D.K."/>
            <person name="Haider R."/>
            <person name="Moosa M.M."/>
            <person name="Elias S.M."/>
            <person name="Hasan A.M."/>
            <person name="Jahan S."/>
            <person name="Shafiuddin M."/>
            <person name="Mahmood N."/>
            <person name="Shommy N.S."/>
        </authorList>
    </citation>
    <scope>NUCLEOTIDE SEQUENCE [LARGE SCALE GENOMIC DNA]</scope>
    <source>
        <strain evidence="2">cv. O-4</strain>
    </source>
</reference>
<keyword evidence="2" id="KW-1185">Reference proteome</keyword>
<proteinExistence type="predicted"/>
<comment type="caution">
    <text evidence="1">The sequence shown here is derived from an EMBL/GenBank/DDBJ whole genome shotgun (WGS) entry which is preliminary data.</text>
</comment>
<organism evidence="1 2">
    <name type="scientific">Corchorus olitorius</name>
    <dbReference type="NCBI Taxonomy" id="93759"/>
    <lineage>
        <taxon>Eukaryota</taxon>
        <taxon>Viridiplantae</taxon>
        <taxon>Streptophyta</taxon>
        <taxon>Embryophyta</taxon>
        <taxon>Tracheophyta</taxon>
        <taxon>Spermatophyta</taxon>
        <taxon>Magnoliopsida</taxon>
        <taxon>eudicotyledons</taxon>
        <taxon>Gunneridae</taxon>
        <taxon>Pentapetalae</taxon>
        <taxon>rosids</taxon>
        <taxon>malvids</taxon>
        <taxon>Malvales</taxon>
        <taxon>Malvaceae</taxon>
        <taxon>Grewioideae</taxon>
        <taxon>Apeibeae</taxon>
        <taxon>Corchorus</taxon>
    </lineage>
</organism>
<protein>
    <submittedName>
        <fullName evidence="1">Uncharacterized protein</fullName>
    </submittedName>
</protein>